<feature type="region of interest" description="Disordered" evidence="1">
    <location>
        <begin position="57"/>
        <end position="125"/>
    </location>
</feature>
<dbReference type="Proteomes" id="UP001324427">
    <property type="component" value="Unassembled WGS sequence"/>
</dbReference>
<dbReference type="EMBL" id="JAVFHQ010000010">
    <property type="protein sequence ID" value="KAK4547762.1"/>
    <property type="molecule type" value="Genomic_DNA"/>
</dbReference>
<evidence type="ECO:0000256" key="1">
    <source>
        <dbReference type="SAM" id="MobiDB-lite"/>
    </source>
</evidence>
<keyword evidence="6" id="KW-1185">Reference proteome</keyword>
<reference evidence="5 6" key="1">
    <citation type="submission" date="2021-11" db="EMBL/GenBank/DDBJ databases">
        <title>Black yeast isolated from Biological Soil Crust.</title>
        <authorList>
            <person name="Kurbessoian T."/>
        </authorList>
    </citation>
    <scope>NUCLEOTIDE SEQUENCE [LARGE SCALE GENOMIC DNA]</scope>
    <source>
        <strain evidence="5 6">CCFEE 5522</strain>
    </source>
</reference>
<feature type="transmembrane region" description="Helical" evidence="2">
    <location>
        <begin position="287"/>
        <end position="311"/>
    </location>
</feature>
<evidence type="ECO:0000313" key="5">
    <source>
        <dbReference type="EMBL" id="KAK4547762.1"/>
    </source>
</evidence>
<dbReference type="PANTHER" id="PTHR42028:SF1">
    <property type="entry name" value="YALI0E30657P"/>
    <property type="match status" value="1"/>
</dbReference>
<keyword evidence="2" id="KW-0812">Transmembrane</keyword>
<dbReference type="AlphaFoldDB" id="A0AAV9JQS9"/>
<dbReference type="InterPro" id="IPR055561">
    <property type="entry name" value="DUF7137"/>
</dbReference>
<gene>
    <name evidence="5" type="ORF">LTR36_000720</name>
</gene>
<proteinExistence type="predicted"/>
<name>A0AAV9JQS9_9PEZI</name>
<keyword evidence="3" id="KW-0732">Signal</keyword>
<protein>
    <recommendedName>
        <fullName evidence="4">DUF7137 domain-containing protein</fullName>
    </recommendedName>
</protein>
<evidence type="ECO:0000256" key="2">
    <source>
        <dbReference type="SAM" id="Phobius"/>
    </source>
</evidence>
<dbReference type="Pfam" id="PF23585">
    <property type="entry name" value="DUF7137"/>
    <property type="match status" value="1"/>
</dbReference>
<accession>A0AAV9JQS9</accession>
<organism evidence="5 6">
    <name type="scientific">Oleoguttula mirabilis</name>
    <dbReference type="NCBI Taxonomy" id="1507867"/>
    <lineage>
        <taxon>Eukaryota</taxon>
        <taxon>Fungi</taxon>
        <taxon>Dikarya</taxon>
        <taxon>Ascomycota</taxon>
        <taxon>Pezizomycotina</taxon>
        <taxon>Dothideomycetes</taxon>
        <taxon>Dothideomycetidae</taxon>
        <taxon>Mycosphaerellales</taxon>
        <taxon>Teratosphaeriaceae</taxon>
        <taxon>Oleoguttula</taxon>
    </lineage>
</organism>
<feature type="chain" id="PRO_5043843985" description="DUF7137 domain-containing protein" evidence="3">
    <location>
        <begin position="20"/>
        <end position="312"/>
    </location>
</feature>
<feature type="domain" description="DUF7137" evidence="4">
    <location>
        <begin position="135"/>
        <end position="275"/>
    </location>
</feature>
<evidence type="ECO:0000313" key="6">
    <source>
        <dbReference type="Proteomes" id="UP001324427"/>
    </source>
</evidence>
<evidence type="ECO:0000259" key="4">
    <source>
        <dbReference type="Pfam" id="PF23585"/>
    </source>
</evidence>
<evidence type="ECO:0000256" key="3">
    <source>
        <dbReference type="SAM" id="SignalP"/>
    </source>
</evidence>
<comment type="caution">
    <text evidence="5">The sequence shown here is derived from an EMBL/GenBank/DDBJ whole genome shotgun (WGS) entry which is preliminary data.</text>
</comment>
<keyword evidence="2" id="KW-1133">Transmembrane helix</keyword>
<dbReference type="PANTHER" id="PTHR42028">
    <property type="entry name" value="CHROMOSOME 1, WHOLE GENOME SHOTGUN SEQUENCE"/>
    <property type="match status" value="1"/>
</dbReference>
<feature type="signal peptide" evidence="3">
    <location>
        <begin position="1"/>
        <end position="19"/>
    </location>
</feature>
<keyword evidence="2" id="KW-0472">Membrane</keyword>
<sequence length="312" mass="32198">MRSTALFTPICLFAAASSAWPSVWPRFEAVKREIAPLVVRADTTYDLSYSATQGNTATTVTSETATNSDATSTATGSDATSTATGSDASATGTGSDASSTGTEKSSGKTTGTGKTTSTGKTTTSKSSTTTFAATAADGGISLITPDVLSGSQYYKIGTAASKEYVTFAWNYTSLSVTPSAVDILASCSLNSATYTIAMNQSITGSTQAFTWDTGAYQATASVPLLTETYTLIIHDAAKDVSATAQPGYLSVYDTYIFGMYVPQSYTPLADWTCATCSGAMSSIERQALGFSLGMAALTVLSFSWFAGVAGLW</sequence>